<feature type="domain" description="PPM-type phosphatase" evidence="2">
    <location>
        <begin position="4"/>
        <end position="274"/>
    </location>
</feature>
<dbReference type="AlphaFoldDB" id="A0A518E111"/>
<dbReference type="InterPro" id="IPR036457">
    <property type="entry name" value="PPM-type-like_dom_sf"/>
</dbReference>
<dbReference type="Gene3D" id="3.60.40.10">
    <property type="entry name" value="PPM-type phosphatase domain"/>
    <property type="match status" value="1"/>
</dbReference>
<evidence type="ECO:0000313" key="3">
    <source>
        <dbReference type="EMBL" id="QDU97762.1"/>
    </source>
</evidence>
<keyword evidence="3" id="KW-0378">Hydrolase</keyword>
<dbReference type="EMBL" id="CP036433">
    <property type="protein sequence ID" value="QDU97762.1"/>
    <property type="molecule type" value="Genomic_DNA"/>
</dbReference>
<dbReference type="PROSITE" id="PS51746">
    <property type="entry name" value="PPM_2"/>
    <property type="match status" value="1"/>
</dbReference>
<keyword evidence="4" id="KW-1185">Reference proteome</keyword>
<dbReference type="Pfam" id="PF13672">
    <property type="entry name" value="PP2C_2"/>
    <property type="match status" value="1"/>
</dbReference>
<dbReference type="InterPro" id="IPR001932">
    <property type="entry name" value="PPM-type_phosphatase-like_dom"/>
</dbReference>
<dbReference type="KEGG" id="lcre:Pla8534_56180"/>
<dbReference type="SMART" id="SM00332">
    <property type="entry name" value="PP2Cc"/>
    <property type="match status" value="1"/>
</dbReference>
<evidence type="ECO:0000256" key="1">
    <source>
        <dbReference type="SAM" id="MobiDB-lite"/>
    </source>
</evidence>
<dbReference type="PANTHER" id="PTHR47992">
    <property type="entry name" value="PROTEIN PHOSPHATASE"/>
    <property type="match status" value="1"/>
</dbReference>
<dbReference type="SMART" id="SM00331">
    <property type="entry name" value="PP2C_SIG"/>
    <property type="match status" value="1"/>
</dbReference>
<evidence type="ECO:0000259" key="2">
    <source>
        <dbReference type="PROSITE" id="PS51746"/>
    </source>
</evidence>
<dbReference type="CDD" id="cd00143">
    <property type="entry name" value="PP2Cc"/>
    <property type="match status" value="1"/>
</dbReference>
<dbReference type="GO" id="GO:0004722">
    <property type="term" value="F:protein serine/threonine phosphatase activity"/>
    <property type="evidence" value="ECO:0007669"/>
    <property type="project" value="UniProtKB-EC"/>
</dbReference>
<reference evidence="3 4" key="1">
    <citation type="submission" date="2019-02" db="EMBL/GenBank/DDBJ databases">
        <title>Deep-cultivation of Planctomycetes and their phenomic and genomic characterization uncovers novel biology.</title>
        <authorList>
            <person name="Wiegand S."/>
            <person name="Jogler M."/>
            <person name="Boedeker C."/>
            <person name="Pinto D."/>
            <person name="Vollmers J."/>
            <person name="Rivas-Marin E."/>
            <person name="Kohn T."/>
            <person name="Peeters S.H."/>
            <person name="Heuer A."/>
            <person name="Rast P."/>
            <person name="Oberbeckmann S."/>
            <person name="Bunk B."/>
            <person name="Jeske O."/>
            <person name="Meyerdierks A."/>
            <person name="Storesund J.E."/>
            <person name="Kallscheuer N."/>
            <person name="Luecker S."/>
            <person name="Lage O.M."/>
            <person name="Pohl T."/>
            <person name="Merkel B.J."/>
            <person name="Hornburger P."/>
            <person name="Mueller R.-W."/>
            <person name="Bruemmer F."/>
            <person name="Labrenz M."/>
            <person name="Spormann A.M."/>
            <person name="Op den Camp H."/>
            <person name="Overmann J."/>
            <person name="Amann R."/>
            <person name="Jetten M.S.M."/>
            <person name="Mascher T."/>
            <person name="Medema M.H."/>
            <person name="Devos D.P."/>
            <person name="Kaster A.-K."/>
            <person name="Ovreas L."/>
            <person name="Rohde M."/>
            <person name="Galperin M.Y."/>
            <person name="Jogler C."/>
        </authorList>
    </citation>
    <scope>NUCLEOTIDE SEQUENCE [LARGE SCALE GENOMIC DNA]</scope>
    <source>
        <strain evidence="3 4">Pla85_3_4</strain>
    </source>
</reference>
<protein>
    <submittedName>
        <fullName evidence="3">Serine/threonine phosphatase stp</fullName>
        <ecNumber evidence="3">3.1.3.16</ecNumber>
    </submittedName>
</protein>
<dbReference type="Proteomes" id="UP000317648">
    <property type="component" value="Chromosome"/>
</dbReference>
<name>A0A518E111_9BACT</name>
<proteinExistence type="predicted"/>
<sequence>MAGKIQCFGLSDIGKVRETNEDQFIVADVNKSMKVHQTSVGLNHHTRLFGGSQGTLLAVADGMGGHAAGERASEIVVETVTAFLLNTMQWYFQVDDVHDEETIEQLRQVTSQCHEKLSQDIATSPQRRGMGATLTLGYVLWPRLFVVHVGDSRCYHFRQGKLEQITNDHTMAQYLIETGALSPEDAVDSQWSHQLYNVIGGGDQLPEPDISRHPLEMGDALLLCSDGLTKYITDARIGEALASDAPADEVCRVLCNEALLAGGDDNITIVVCRFLPGDDDENFADLDTTDMPIDQRSTQLLSPNELLQERPTDPE</sequence>
<accession>A0A518E111</accession>
<dbReference type="InterPro" id="IPR015655">
    <property type="entry name" value="PP2C"/>
</dbReference>
<gene>
    <name evidence="3" type="primary">stp_2</name>
    <name evidence="3" type="ORF">Pla8534_56180</name>
</gene>
<feature type="region of interest" description="Disordered" evidence="1">
    <location>
        <begin position="287"/>
        <end position="315"/>
    </location>
</feature>
<dbReference type="EC" id="3.1.3.16" evidence="3"/>
<organism evidence="3 4">
    <name type="scientific">Lignipirellula cremea</name>
    <dbReference type="NCBI Taxonomy" id="2528010"/>
    <lineage>
        <taxon>Bacteria</taxon>
        <taxon>Pseudomonadati</taxon>
        <taxon>Planctomycetota</taxon>
        <taxon>Planctomycetia</taxon>
        <taxon>Pirellulales</taxon>
        <taxon>Pirellulaceae</taxon>
        <taxon>Lignipirellula</taxon>
    </lineage>
</organism>
<dbReference type="SUPFAM" id="SSF81606">
    <property type="entry name" value="PP2C-like"/>
    <property type="match status" value="1"/>
</dbReference>
<evidence type="ECO:0000313" key="4">
    <source>
        <dbReference type="Proteomes" id="UP000317648"/>
    </source>
</evidence>